<dbReference type="PANTHER" id="PTHR11360">
    <property type="entry name" value="MONOCARBOXYLATE TRANSPORTER"/>
    <property type="match status" value="1"/>
</dbReference>
<reference evidence="6 8" key="1">
    <citation type="submission" date="2020-01" db="EMBL/GenBank/DDBJ databases">
        <authorList>
            <consortium name="DOE Joint Genome Institute"/>
            <person name="Haridas S."/>
            <person name="Albert R."/>
            <person name="Binder M."/>
            <person name="Bloem J."/>
            <person name="Labutti K."/>
            <person name="Salamov A."/>
            <person name="Andreopoulos B."/>
            <person name="Baker S.E."/>
            <person name="Barry K."/>
            <person name="Bills G."/>
            <person name="Bluhm B.H."/>
            <person name="Cannon C."/>
            <person name="Castanera R."/>
            <person name="Culley D.E."/>
            <person name="Daum C."/>
            <person name="Ezra D."/>
            <person name="Gonzalez J.B."/>
            <person name="Henrissat B."/>
            <person name="Kuo A."/>
            <person name="Liang C."/>
            <person name="Lipzen A."/>
            <person name="Lutzoni F."/>
            <person name="Magnuson J."/>
            <person name="Mondo S."/>
            <person name="Nolan M."/>
            <person name="Ohm R."/>
            <person name="Pangilinan J."/>
            <person name="Park H.-J."/>
            <person name="Ramirez L."/>
            <person name="Alfaro M."/>
            <person name="Sun H."/>
            <person name="Tritt A."/>
            <person name="Yoshinaga Y."/>
            <person name="Zwiers L.-H."/>
            <person name="Turgeon B.G."/>
            <person name="Goodwin S.B."/>
            <person name="Spatafora J.W."/>
            <person name="Crous P.W."/>
            <person name="Grigoriev I.V."/>
        </authorList>
    </citation>
    <scope>NUCLEOTIDE SEQUENCE</scope>
    <source>
        <strain evidence="6 8">CBS 781.70</strain>
    </source>
</reference>
<feature type="transmembrane region" description="Helical" evidence="4">
    <location>
        <begin position="462"/>
        <end position="481"/>
    </location>
</feature>
<evidence type="ECO:0000256" key="2">
    <source>
        <dbReference type="ARBA" id="ARBA00006727"/>
    </source>
</evidence>
<dbReference type="EMBL" id="ML975152">
    <property type="protein sequence ID" value="KAF1814914.1"/>
    <property type="molecule type" value="Genomic_DNA"/>
</dbReference>
<evidence type="ECO:0000313" key="7">
    <source>
        <dbReference type="Proteomes" id="UP000504638"/>
    </source>
</evidence>
<feature type="domain" description="Major facilitator superfamily (MFS) profile" evidence="5">
    <location>
        <begin position="99"/>
        <end position="490"/>
    </location>
</feature>
<dbReference type="InterPro" id="IPR020846">
    <property type="entry name" value="MFS_dom"/>
</dbReference>
<dbReference type="InterPro" id="IPR011701">
    <property type="entry name" value="MFS"/>
</dbReference>
<evidence type="ECO:0000313" key="6">
    <source>
        <dbReference type="EMBL" id="KAF1814914.1"/>
    </source>
</evidence>
<keyword evidence="4" id="KW-0472">Membrane</keyword>
<evidence type="ECO:0000256" key="1">
    <source>
        <dbReference type="ARBA" id="ARBA00004141"/>
    </source>
</evidence>
<sequence>MSESHQYIEKFNQSGSSASNIGGIGEDEEKRAGFPSKVPIEHDRSTSNDISVAASQEHDRPICEESSPKGPSFLDRITTHLTATSLPPPGPPPDGGFHAWLQVALGWLVIMSTWGLVNSFGVFQTYYSTVLMPQFSDSEISWIGSTQTFFMFFLGTFSGRALDYGLFVPAFALGIVLMVLGMFLMSISHNYWQLFLTQGVLTGAGGGIFFTPTVGLVGTYFDKHRGLALGMATTGNAIGGLIYPLIVRQLLPKAGFAWTMRVLAFVNLGCLLVVLAFMRPRLPPRKAGPIIELSSLKDVPFVLFVLGICFTLSSNYFVFYYIASYGRAVIGLSYTDSLNLILVLNGVGVPARLLPGLIADRYFGVLNTFAPIVFVVAVVSFCWLSITSIGGFYAFVAAYGICAASFQSLFPTVIASLTPDLSKLGTRLGMAFTVLSFASLLGAPIGGALLTADDGGYRWAQVWAGLSTFVGACLIVSARIWRYGWALKVKC</sequence>
<dbReference type="Proteomes" id="UP000504638">
    <property type="component" value="Unplaced"/>
</dbReference>
<feature type="transmembrane region" description="Helical" evidence="4">
    <location>
        <begin position="392"/>
        <end position="417"/>
    </location>
</feature>
<dbReference type="GeneID" id="54415174"/>
<dbReference type="PROSITE" id="PS50850">
    <property type="entry name" value="MFS"/>
    <property type="match status" value="1"/>
</dbReference>
<comment type="similarity">
    <text evidence="2">Belongs to the major facilitator superfamily. Monocarboxylate porter (TC 2.A.1.13) family.</text>
</comment>
<dbReference type="PANTHER" id="PTHR11360:SF130">
    <property type="entry name" value="MAJOR FACILITATOR SUPERFAMILY (MFS) PROFILE DOMAIN-CONTAINING PROTEIN-RELATED"/>
    <property type="match status" value="1"/>
</dbReference>
<feature type="transmembrane region" description="Helical" evidence="4">
    <location>
        <begin position="199"/>
        <end position="220"/>
    </location>
</feature>
<organism evidence="6">
    <name type="scientific">Eremomyces bilateralis CBS 781.70</name>
    <dbReference type="NCBI Taxonomy" id="1392243"/>
    <lineage>
        <taxon>Eukaryota</taxon>
        <taxon>Fungi</taxon>
        <taxon>Dikarya</taxon>
        <taxon>Ascomycota</taxon>
        <taxon>Pezizomycotina</taxon>
        <taxon>Dothideomycetes</taxon>
        <taxon>Dothideomycetes incertae sedis</taxon>
        <taxon>Eremomycetales</taxon>
        <taxon>Eremomycetaceae</taxon>
        <taxon>Eremomyces</taxon>
    </lineage>
</organism>
<reference evidence="8" key="3">
    <citation type="submission" date="2025-04" db="UniProtKB">
        <authorList>
            <consortium name="RefSeq"/>
        </authorList>
    </citation>
    <scope>IDENTIFICATION</scope>
    <source>
        <strain evidence="8">CBS 781.70</strain>
    </source>
</reference>
<feature type="transmembrane region" description="Helical" evidence="4">
    <location>
        <begin position="99"/>
        <end position="120"/>
    </location>
</feature>
<feature type="transmembrane region" description="Helical" evidence="4">
    <location>
        <begin position="299"/>
        <end position="322"/>
    </location>
</feature>
<keyword evidence="4" id="KW-1133">Transmembrane helix</keyword>
<feature type="transmembrane region" description="Helical" evidence="4">
    <location>
        <begin position="164"/>
        <end position="187"/>
    </location>
</feature>
<dbReference type="Pfam" id="PF07690">
    <property type="entry name" value="MFS_1"/>
    <property type="match status" value="1"/>
</dbReference>
<dbReference type="OrthoDB" id="6499973at2759"/>
<keyword evidence="7" id="KW-1185">Reference proteome</keyword>
<feature type="transmembrane region" description="Helical" evidence="4">
    <location>
        <begin position="362"/>
        <end position="386"/>
    </location>
</feature>
<feature type="transmembrane region" description="Helical" evidence="4">
    <location>
        <begin position="258"/>
        <end position="278"/>
    </location>
</feature>
<accession>A0A6G1GA61</accession>
<dbReference type="InterPro" id="IPR050327">
    <property type="entry name" value="Proton-linked_MCT"/>
</dbReference>
<proteinExistence type="inferred from homology"/>
<dbReference type="Gene3D" id="1.20.1250.20">
    <property type="entry name" value="MFS general substrate transporter like domains"/>
    <property type="match status" value="2"/>
</dbReference>
<feature type="transmembrane region" description="Helical" evidence="4">
    <location>
        <begin position="328"/>
        <end position="350"/>
    </location>
</feature>
<dbReference type="RefSeq" id="XP_033536545.1">
    <property type="nucleotide sequence ID" value="XM_033674604.1"/>
</dbReference>
<feature type="transmembrane region" description="Helical" evidence="4">
    <location>
        <begin position="140"/>
        <end position="157"/>
    </location>
</feature>
<feature type="transmembrane region" description="Helical" evidence="4">
    <location>
        <begin position="429"/>
        <end position="450"/>
    </location>
</feature>
<evidence type="ECO:0000256" key="4">
    <source>
        <dbReference type="SAM" id="Phobius"/>
    </source>
</evidence>
<reference evidence="8" key="2">
    <citation type="submission" date="2020-04" db="EMBL/GenBank/DDBJ databases">
        <authorList>
            <consortium name="NCBI Genome Project"/>
        </authorList>
    </citation>
    <scope>NUCLEOTIDE SEQUENCE</scope>
    <source>
        <strain evidence="8">CBS 781.70</strain>
    </source>
</reference>
<dbReference type="GO" id="GO:0016020">
    <property type="term" value="C:membrane"/>
    <property type="evidence" value="ECO:0007669"/>
    <property type="project" value="UniProtKB-SubCell"/>
</dbReference>
<feature type="compositionally biased region" description="Basic and acidic residues" evidence="3">
    <location>
        <begin position="56"/>
        <end position="67"/>
    </location>
</feature>
<keyword evidence="4" id="KW-0812">Transmembrane</keyword>
<dbReference type="AlphaFoldDB" id="A0A6G1GA61"/>
<dbReference type="InterPro" id="IPR036259">
    <property type="entry name" value="MFS_trans_sf"/>
</dbReference>
<feature type="transmembrane region" description="Helical" evidence="4">
    <location>
        <begin position="227"/>
        <end position="246"/>
    </location>
</feature>
<evidence type="ECO:0000256" key="3">
    <source>
        <dbReference type="SAM" id="MobiDB-lite"/>
    </source>
</evidence>
<name>A0A6G1GA61_9PEZI</name>
<feature type="region of interest" description="Disordered" evidence="3">
    <location>
        <begin position="1"/>
        <end position="69"/>
    </location>
</feature>
<comment type="subcellular location">
    <subcellularLocation>
        <location evidence="1">Membrane</location>
        <topology evidence="1">Multi-pass membrane protein</topology>
    </subcellularLocation>
</comment>
<dbReference type="SUPFAM" id="SSF103473">
    <property type="entry name" value="MFS general substrate transporter"/>
    <property type="match status" value="1"/>
</dbReference>
<dbReference type="GO" id="GO:0022857">
    <property type="term" value="F:transmembrane transporter activity"/>
    <property type="evidence" value="ECO:0007669"/>
    <property type="project" value="InterPro"/>
</dbReference>
<gene>
    <name evidence="6 8" type="ORF">P152DRAFT_237870</name>
</gene>
<evidence type="ECO:0000313" key="8">
    <source>
        <dbReference type="RefSeq" id="XP_033536545.1"/>
    </source>
</evidence>
<evidence type="ECO:0000259" key="5">
    <source>
        <dbReference type="PROSITE" id="PS50850"/>
    </source>
</evidence>
<protein>
    <submittedName>
        <fullName evidence="6 8">MFS transporter, MCP family, solute carrier family 16, member 10</fullName>
    </submittedName>
</protein>